<accession>J0WQU7</accession>
<reference evidence="2" key="1">
    <citation type="journal article" date="2012" name="Science">
        <title>The Paleozoic origin of enzymatic lignin decomposition reconstructed from 31 fungal genomes.</title>
        <authorList>
            <person name="Floudas D."/>
            <person name="Binder M."/>
            <person name="Riley R."/>
            <person name="Barry K."/>
            <person name="Blanchette R.A."/>
            <person name="Henrissat B."/>
            <person name="Martinez A.T."/>
            <person name="Otillar R."/>
            <person name="Spatafora J.W."/>
            <person name="Yadav J.S."/>
            <person name="Aerts A."/>
            <person name="Benoit I."/>
            <person name="Boyd A."/>
            <person name="Carlson A."/>
            <person name="Copeland A."/>
            <person name="Coutinho P.M."/>
            <person name="de Vries R.P."/>
            <person name="Ferreira P."/>
            <person name="Findley K."/>
            <person name="Foster B."/>
            <person name="Gaskell J."/>
            <person name="Glotzer D."/>
            <person name="Gorecki P."/>
            <person name="Heitman J."/>
            <person name="Hesse C."/>
            <person name="Hori C."/>
            <person name="Igarashi K."/>
            <person name="Jurgens J.A."/>
            <person name="Kallen N."/>
            <person name="Kersten P."/>
            <person name="Kohler A."/>
            <person name="Kuees U."/>
            <person name="Kumar T.K.A."/>
            <person name="Kuo A."/>
            <person name="LaButti K."/>
            <person name="Larrondo L.F."/>
            <person name="Lindquist E."/>
            <person name="Ling A."/>
            <person name="Lombard V."/>
            <person name="Lucas S."/>
            <person name="Lundell T."/>
            <person name="Martin R."/>
            <person name="McLaughlin D.J."/>
            <person name="Morgenstern I."/>
            <person name="Morin E."/>
            <person name="Murat C."/>
            <person name="Nagy L.G."/>
            <person name="Nolan M."/>
            <person name="Ohm R.A."/>
            <person name="Patyshakuliyeva A."/>
            <person name="Rokas A."/>
            <person name="Ruiz-Duenas F.J."/>
            <person name="Sabat G."/>
            <person name="Salamov A."/>
            <person name="Samejima M."/>
            <person name="Schmutz J."/>
            <person name="Slot J.C."/>
            <person name="St John F."/>
            <person name="Stenlid J."/>
            <person name="Sun H."/>
            <person name="Sun S."/>
            <person name="Syed K."/>
            <person name="Tsang A."/>
            <person name="Wiebenga A."/>
            <person name="Young D."/>
            <person name="Pisabarro A."/>
            <person name="Eastwood D.C."/>
            <person name="Martin F."/>
            <person name="Cullen D."/>
            <person name="Grigoriev I.V."/>
            <person name="Hibbett D.S."/>
        </authorList>
    </citation>
    <scope>NUCLEOTIDE SEQUENCE [LARGE SCALE GENOMIC DNA]</scope>
    <source>
        <strain evidence="2">TFB10046</strain>
    </source>
</reference>
<dbReference type="InParanoid" id="J0WQU7"/>
<dbReference type="KEGG" id="adl:AURDEDRAFT_176673"/>
<dbReference type="AlphaFoldDB" id="J0WQU7"/>
<dbReference type="EMBL" id="JH687968">
    <property type="protein sequence ID" value="EJD34280.1"/>
    <property type="molecule type" value="Genomic_DNA"/>
</dbReference>
<evidence type="ECO:0000313" key="1">
    <source>
        <dbReference type="EMBL" id="EJD34280.1"/>
    </source>
</evidence>
<evidence type="ECO:0000313" key="2">
    <source>
        <dbReference type="Proteomes" id="UP000006514"/>
    </source>
</evidence>
<name>J0WQU7_AURST</name>
<dbReference type="Proteomes" id="UP000006514">
    <property type="component" value="Unassembled WGS sequence"/>
</dbReference>
<gene>
    <name evidence="1" type="ORF">AURDEDRAFT_176673</name>
</gene>
<keyword evidence="2" id="KW-1185">Reference proteome</keyword>
<sequence length="163" mass="18816">MEPSILKRMARPKSLSAPLLNDNPDNFQPLITCNAATMAKTDVPARHSPYEKAVADILSVLTLLERMMPLATLREIPRTGRYYIQLARSFARELHWYRLYALHNIWFDIYDLYQFFLDHRDPLFQRVTLVNIGKLPNAAIRHTKLVCKPFKKLAGPLPATDIV</sequence>
<organism evidence="1 2">
    <name type="scientific">Auricularia subglabra (strain TFB-10046 / SS5)</name>
    <name type="common">White-rot fungus</name>
    <name type="synonym">Auricularia delicata (strain TFB10046)</name>
    <dbReference type="NCBI Taxonomy" id="717982"/>
    <lineage>
        <taxon>Eukaryota</taxon>
        <taxon>Fungi</taxon>
        <taxon>Dikarya</taxon>
        <taxon>Basidiomycota</taxon>
        <taxon>Agaricomycotina</taxon>
        <taxon>Agaricomycetes</taxon>
        <taxon>Auriculariales</taxon>
        <taxon>Auriculariaceae</taxon>
        <taxon>Auricularia</taxon>
    </lineage>
</organism>
<proteinExistence type="predicted"/>
<protein>
    <submittedName>
        <fullName evidence="1">Uncharacterized protein</fullName>
    </submittedName>
</protein>